<comment type="similarity">
    <text evidence="2">Belongs to the acylphosphatase family.</text>
</comment>
<dbReference type="PROSITE" id="PS00151">
    <property type="entry name" value="ACYLPHOSPHATASE_2"/>
    <property type="match status" value="1"/>
</dbReference>
<keyword evidence="1" id="KW-0378">Hydrolase</keyword>
<dbReference type="AlphaFoldDB" id="A0A498K0W0"/>
<dbReference type="EMBL" id="RDQH01000330">
    <property type="protein sequence ID" value="RXI01241.1"/>
    <property type="molecule type" value="Genomic_DNA"/>
</dbReference>
<evidence type="ECO:0000313" key="6">
    <source>
        <dbReference type="Proteomes" id="UP000290289"/>
    </source>
</evidence>
<comment type="caution">
    <text evidence="5">The sequence shown here is derived from an EMBL/GenBank/DDBJ whole genome shotgun (WGS) entry which is preliminary data.</text>
</comment>
<reference evidence="5 6" key="1">
    <citation type="submission" date="2018-10" db="EMBL/GenBank/DDBJ databases">
        <title>A high-quality apple genome assembly.</title>
        <authorList>
            <person name="Hu J."/>
        </authorList>
    </citation>
    <scope>NUCLEOTIDE SEQUENCE [LARGE SCALE GENOMIC DNA]</scope>
    <source>
        <strain evidence="6">cv. HFTH1</strain>
        <tissue evidence="5">Young leaf</tissue>
    </source>
</reference>
<dbReference type="InterPro" id="IPR001792">
    <property type="entry name" value="Acylphosphatase-like_dom"/>
</dbReference>
<dbReference type="InterPro" id="IPR017968">
    <property type="entry name" value="Acylphosphatase_CS"/>
</dbReference>
<proteinExistence type="inferred from homology"/>
<protein>
    <recommendedName>
        <fullName evidence="1">acylphosphatase</fullName>
        <ecNumber evidence="1">3.6.1.7</ecNumber>
    </recommendedName>
</protein>
<dbReference type="Pfam" id="PF00708">
    <property type="entry name" value="Acylphosphatase"/>
    <property type="match status" value="1"/>
</dbReference>
<gene>
    <name evidence="5" type="ORF">DVH24_001475</name>
</gene>
<keyword evidence="6" id="KW-1185">Reference proteome</keyword>
<dbReference type="PANTHER" id="PTHR47268:SF4">
    <property type="entry name" value="ACYLPHOSPHATASE"/>
    <property type="match status" value="1"/>
</dbReference>
<dbReference type="SUPFAM" id="SSF54975">
    <property type="entry name" value="Acylphosphatase/BLUF domain-like"/>
    <property type="match status" value="1"/>
</dbReference>
<dbReference type="EC" id="3.6.1.7" evidence="1"/>
<dbReference type="InterPro" id="IPR036046">
    <property type="entry name" value="Acylphosphatase-like_dom_sf"/>
</dbReference>
<dbReference type="GO" id="GO:0003998">
    <property type="term" value="F:acylphosphatase activity"/>
    <property type="evidence" value="ECO:0007669"/>
    <property type="project" value="UniProtKB-EC"/>
</dbReference>
<dbReference type="Proteomes" id="UP000290289">
    <property type="component" value="Chromosome 4"/>
</dbReference>
<name>A0A498K0W0_MALDO</name>
<comment type="catalytic activity">
    <reaction evidence="1">
        <text>an acyl phosphate + H2O = a carboxylate + phosphate + H(+)</text>
        <dbReference type="Rhea" id="RHEA:14965"/>
        <dbReference type="ChEBI" id="CHEBI:15377"/>
        <dbReference type="ChEBI" id="CHEBI:15378"/>
        <dbReference type="ChEBI" id="CHEBI:29067"/>
        <dbReference type="ChEBI" id="CHEBI:43474"/>
        <dbReference type="ChEBI" id="CHEBI:59918"/>
        <dbReference type="EC" id="3.6.1.7"/>
    </reaction>
</comment>
<accession>A0A498K0W0</accession>
<feature type="domain" description="Acylphosphatase-like" evidence="4">
    <location>
        <begin position="108"/>
        <end position="194"/>
    </location>
</feature>
<feature type="region of interest" description="Disordered" evidence="3">
    <location>
        <begin position="1"/>
        <end position="23"/>
    </location>
</feature>
<feature type="active site" evidence="1">
    <location>
        <position position="141"/>
    </location>
</feature>
<dbReference type="InterPro" id="IPR020456">
    <property type="entry name" value="Acylphosphatase"/>
</dbReference>
<evidence type="ECO:0000256" key="1">
    <source>
        <dbReference type="PROSITE-ProRule" id="PRU00520"/>
    </source>
</evidence>
<evidence type="ECO:0000313" key="5">
    <source>
        <dbReference type="EMBL" id="RXI01241.1"/>
    </source>
</evidence>
<evidence type="ECO:0000256" key="3">
    <source>
        <dbReference type="SAM" id="MobiDB-lite"/>
    </source>
</evidence>
<organism evidence="5 6">
    <name type="scientific">Malus domestica</name>
    <name type="common">Apple</name>
    <name type="synonym">Pyrus malus</name>
    <dbReference type="NCBI Taxonomy" id="3750"/>
    <lineage>
        <taxon>Eukaryota</taxon>
        <taxon>Viridiplantae</taxon>
        <taxon>Streptophyta</taxon>
        <taxon>Embryophyta</taxon>
        <taxon>Tracheophyta</taxon>
        <taxon>Spermatophyta</taxon>
        <taxon>Magnoliopsida</taxon>
        <taxon>eudicotyledons</taxon>
        <taxon>Gunneridae</taxon>
        <taxon>Pentapetalae</taxon>
        <taxon>rosids</taxon>
        <taxon>fabids</taxon>
        <taxon>Rosales</taxon>
        <taxon>Rosaceae</taxon>
        <taxon>Amygdaloideae</taxon>
        <taxon>Maleae</taxon>
        <taxon>Malus</taxon>
    </lineage>
</organism>
<dbReference type="PROSITE" id="PS51160">
    <property type="entry name" value="ACYLPHOSPHATASE_3"/>
    <property type="match status" value="1"/>
</dbReference>
<sequence length="231" mass="25233">MASAISGRPLRFLTSRSPKHPPHKWNQINNSANASVPALRFVVPNLHNPHPLPLRPPLSLCLPPLLPRPPLSSLLGHCPPPLRHSLLLMTTSQAAASDSSQSSSSAKTVRLVIKGRVQGVFYRDWTVGNATELGLKGWVRNRRDGSVETLLSGNPDAVKEMEQRCRRGPPSAVVTGLEVFPSTEDPGTGFERKQTNSVGEKTRILTKRRQKDLIASCLIMSSGYGTKRASR</sequence>
<dbReference type="PRINTS" id="PR00112">
    <property type="entry name" value="ACYLPHPHTASE"/>
</dbReference>
<dbReference type="PANTHER" id="PTHR47268">
    <property type="entry name" value="ACYLPHOSPHATASE"/>
    <property type="match status" value="1"/>
</dbReference>
<feature type="active site" evidence="1">
    <location>
        <position position="123"/>
    </location>
</feature>
<evidence type="ECO:0000259" key="4">
    <source>
        <dbReference type="PROSITE" id="PS51160"/>
    </source>
</evidence>
<evidence type="ECO:0000256" key="2">
    <source>
        <dbReference type="RuleBase" id="RU004168"/>
    </source>
</evidence>
<dbReference type="Gene3D" id="3.30.70.100">
    <property type="match status" value="1"/>
</dbReference>